<feature type="region of interest" description="Disordered" evidence="1">
    <location>
        <begin position="15"/>
        <end position="37"/>
    </location>
</feature>
<gene>
    <name evidence="2" type="ORF">J3A84_14695</name>
</gene>
<dbReference type="RefSeq" id="WP_207600808.1">
    <property type="nucleotide sequence ID" value="NZ_JAFNJU010000016.1"/>
</dbReference>
<sequence length="104" mass="12279">MGHYCRICGRTRSNEKFSGKGHKKHICKDCSGKSGRKKRKSEELLDEFDLELDFLMNQDFEYEVTEDELDCIFGEMPEQMEMEIETDISFEIRDVEIDDPDIPF</sequence>
<proteinExistence type="predicted"/>
<organism evidence="2 3">
    <name type="scientific">Proteiniclasticum aestuarii</name>
    <dbReference type="NCBI Taxonomy" id="2817862"/>
    <lineage>
        <taxon>Bacteria</taxon>
        <taxon>Bacillati</taxon>
        <taxon>Bacillota</taxon>
        <taxon>Clostridia</taxon>
        <taxon>Eubacteriales</taxon>
        <taxon>Clostridiaceae</taxon>
        <taxon>Proteiniclasticum</taxon>
    </lineage>
</organism>
<protein>
    <submittedName>
        <fullName evidence="2">Uncharacterized protein</fullName>
    </submittedName>
</protein>
<comment type="caution">
    <text evidence="2">The sequence shown here is derived from an EMBL/GenBank/DDBJ whole genome shotgun (WGS) entry which is preliminary data.</text>
</comment>
<dbReference type="Proteomes" id="UP000664218">
    <property type="component" value="Unassembled WGS sequence"/>
</dbReference>
<dbReference type="AlphaFoldDB" id="A0A939HD92"/>
<keyword evidence="3" id="KW-1185">Reference proteome</keyword>
<evidence type="ECO:0000313" key="3">
    <source>
        <dbReference type="Proteomes" id="UP000664218"/>
    </source>
</evidence>
<evidence type="ECO:0000256" key="1">
    <source>
        <dbReference type="SAM" id="MobiDB-lite"/>
    </source>
</evidence>
<accession>A0A939HD92</accession>
<reference evidence="2" key="1">
    <citation type="submission" date="2021-03" db="EMBL/GenBank/DDBJ databases">
        <title>Proteiniclasticum marinus sp. nov., isolated from tidal flat sediment.</title>
        <authorList>
            <person name="Namirimu T."/>
            <person name="Yang J.-A."/>
            <person name="Yang S.-H."/>
            <person name="Kim Y.-J."/>
            <person name="Kwon K.K."/>
        </authorList>
    </citation>
    <scope>NUCLEOTIDE SEQUENCE</scope>
    <source>
        <strain evidence="2">SCR006</strain>
    </source>
</reference>
<dbReference type="EMBL" id="JAFNJU010000016">
    <property type="protein sequence ID" value="MBO1266283.1"/>
    <property type="molecule type" value="Genomic_DNA"/>
</dbReference>
<evidence type="ECO:0000313" key="2">
    <source>
        <dbReference type="EMBL" id="MBO1266283.1"/>
    </source>
</evidence>
<name>A0A939HD92_9CLOT</name>